<proteinExistence type="predicted"/>
<protein>
    <submittedName>
        <fullName evidence="1">Uncharacterized protein</fullName>
    </submittedName>
</protein>
<evidence type="ECO:0000313" key="2">
    <source>
        <dbReference type="Proteomes" id="UP000647587"/>
    </source>
</evidence>
<dbReference type="EMBL" id="BMPP01000013">
    <property type="protein sequence ID" value="GGK33617.1"/>
    <property type="molecule type" value="Genomic_DNA"/>
</dbReference>
<dbReference type="RefSeq" id="WP_189010178.1">
    <property type="nucleotide sequence ID" value="NZ_BMPP01000013.1"/>
</dbReference>
<keyword evidence="2" id="KW-1185">Reference proteome</keyword>
<dbReference type="Proteomes" id="UP000647587">
    <property type="component" value="Unassembled WGS sequence"/>
</dbReference>
<accession>A0ABQ2F2A3</accession>
<sequence length="110" mass="12178">MTAAREVFGYKRLALSERLEPRHGAPVASQAERSIGGFVHGSELSLADASRLTGMPEYLESWTIVPLTRGRLVVAWVESLGLHDLEVSMHWHEIEIMAAELEGIRTVLLA</sequence>
<reference evidence="2" key="1">
    <citation type="journal article" date="2019" name="Int. J. Syst. Evol. Microbiol.">
        <title>The Global Catalogue of Microorganisms (GCM) 10K type strain sequencing project: providing services to taxonomists for standard genome sequencing and annotation.</title>
        <authorList>
            <consortium name="The Broad Institute Genomics Platform"/>
            <consortium name="The Broad Institute Genome Sequencing Center for Infectious Disease"/>
            <person name="Wu L."/>
            <person name="Ma J."/>
        </authorList>
    </citation>
    <scope>NUCLEOTIDE SEQUENCE [LARGE SCALE GENOMIC DNA]</scope>
    <source>
        <strain evidence="2">JCM 30331</strain>
    </source>
</reference>
<name>A0ABQ2F2A3_9DEIO</name>
<comment type="caution">
    <text evidence="1">The sequence shown here is derived from an EMBL/GenBank/DDBJ whole genome shotgun (WGS) entry which is preliminary data.</text>
</comment>
<evidence type="ECO:0000313" key="1">
    <source>
        <dbReference type="EMBL" id="GGK33617.1"/>
    </source>
</evidence>
<gene>
    <name evidence="1" type="ORF">GCM10008955_29580</name>
</gene>
<organism evidence="1 2">
    <name type="scientific">Deinococcus malanensis</name>
    <dbReference type="NCBI Taxonomy" id="1706855"/>
    <lineage>
        <taxon>Bacteria</taxon>
        <taxon>Thermotogati</taxon>
        <taxon>Deinococcota</taxon>
        <taxon>Deinococci</taxon>
        <taxon>Deinococcales</taxon>
        <taxon>Deinococcaceae</taxon>
        <taxon>Deinococcus</taxon>
    </lineage>
</organism>